<keyword evidence="3" id="KW-1185">Reference proteome</keyword>
<evidence type="ECO:0000259" key="1">
    <source>
        <dbReference type="Pfam" id="PF09361"/>
    </source>
</evidence>
<dbReference type="AlphaFoldDB" id="A0A1M5XEE2"/>
<evidence type="ECO:0000313" key="3">
    <source>
        <dbReference type="Proteomes" id="UP000184268"/>
    </source>
</evidence>
<evidence type="ECO:0000313" key="2">
    <source>
        <dbReference type="EMBL" id="SHH98022.1"/>
    </source>
</evidence>
<protein>
    <submittedName>
        <fullName evidence="2">Phasin family protein</fullName>
    </submittedName>
</protein>
<dbReference type="InterPro" id="IPR018968">
    <property type="entry name" value="Phasin"/>
</dbReference>
<organism evidence="2 3">
    <name type="scientific">Ferrimonas marina</name>
    <dbReference type="NCBI Taxonomy" id="299255"/>
    <lineage>
        <taxon>Bacteria</taxon>
        <taxon>Pseudomonadati</taxon>
        <taxon>Pseudomonadota</taxon>
        <taxon>Gammaproteobacteria</taxon>
        <taxon>Alteromonadales</taxon>
        <taxon>Ferrimonadaceae</taxon>
        <taxon>Ferrimonas</taxon>
    </lineage>
</organism>
<dbReference type="OrthoDB" id="5796765at2"/>
<reference evidence="2 3" key="1">
    <citation type="submission" date="2016-11" db="EMBL/GenBank/DDBJ databases">
        <authorList>
            <person name="Jaros S."/>
            <person name="Januszkiewicz K."/>
            <person name="Wedrychowicz H."/>
        </authorList>
    </citation>
    <scope>NUCLEOTIDE SEQUENCE [LARGE SCALE GENOMIC DNA]</scope>
    <source>
        <strain evidence="2 3">DSM 16917</strain>
    </source>
</reference>
<feature type="domain" description="Phasin" evidence="1">
    <location>
        <begin position="8"/>
        <end position="102"/>
    </location>
</feature>
<dbReference type="STRING" id="299255.SAMN02745129_3466"/>
<name>A0A1M5XEE2_9GAMM</name>
<sequence length="110" mass="12596">MENELFKQWDEQLKTLSAPWMAYNQTLVASMEKWTEIQLEAANYYGGLAIEQMHNAGQQPDLPSLVQQQTELLQAVGARWQSDMQQFSGLAQDTQQALQALVFEHSPLKR</sequence>
<accession>A0A1M5XEE2</accession>
<gene>
    <name evidence="2" type="ORF">SAMN02745129_3466</name>
</gene>
<dbReference type="RefSeq" id="WP_067661667.1">
    <property type="nucleotide sequence ID" value="NZ_FQXG01000005.1"/>
</dbReference>
<proteinExistence type="predicted"/>
<dbReference type="EMBL" id="FQXG01000005">
    <property type="protein sequence ID" value="SHH98022.1"/>
    <property type="molecule type" value="Genomic_DNA"/>
</dbReference>
<dbReference type="Pfam" id="PF09361">
    <property type="entry name" value="Phasin_2"/>
    <property type="match status" value="1"/>
</dbReference>
<dbReference type="Proteomes" id="UP000184268">
    <property type="component" value="Unassembled WGS sequence"/>
</dbReference>